<dbReference type="EMBL" id="LGRX02034034">
    <property type="protein sequence ID" value="KAK3239071.1"/>
    <property type="molecule type" value="Genomic_DNA"/>
</dbReference>
<dbReference type="AlphaFoldDB" id="A0AAE0BM57"/>
<name>A0AAE0BM57_9CHLO</name>
<organism evidence="1 2">
    <name type="scientific">Cymbomonas tetramitiformis</name>
    <dbReference type="NCBI Taxonomy" id="36881"/>
    <lineage>
        <taxon>Eukaryota</taxon>
        <taxon>Viridiplantae</taxon>
        <taxon>Chlorophyta</taxon>
        <taxon>Pyramimonadophyceae</taxon>
        <taxon>Pyramimonadales</taxon>
        <taxon>Pyramimonadaceae</taxon>
        <taxon>Cymbomonas</taxon>
    </lineage>
</organism>
<protein>
    <submittedName>
        <fullName evidence="1">Uncharacterized protein</fullName>
    </submittedName>
</protein>
<sequence length="211" mass="22951">MLVQEARKAGEYRKCGKLLRETVLGGKAVRFEGIDTDVAKLGIQAHRASQDNFLHFWAGPASFDFDEPAKRIFETSVRFSTHLGNVRWAVGRMARHTAARWTALSRRELLTLVVCQVFQRGCGGRAGPAQAIAMHGAPAVVRAGCDAVGVNIFGYGVSVPQEQEASGMLAELDDIQQADGSGGRGRMSVYGMAGNQIFSDPKFRSEMSYLI</sequence>
<proteinExistence type="predicted"/>
<keyword evidence="2" id="KW-1185">Reference proteome</keyword>
<comment type="caution">
    <text evidence="1">The sequence shown here is derived from an EMBL/GenBank/DDBJ whole genome shotgun (WGS) entry which is preliminary data.</text>
</comment>
<evidence type="ECO:0000313" key="2">
    <source>
        <dbReference type="Proteomes" id="UP001190700"/>
    </source>
</evidence>
<evidence type="ECO:0000313" key="1">
    <source>
        <dbReference type="EMBL" id="KAK3239071.1"/>
    </source>
</evidence>
<accession>A0AAE0BM57</accession>
<reference evidence="1 2" key="1">
    <citation type="journal article" date="2015" name="Genome Biol. Evol.">
        <title>Comparative Genomics of a Bacterivorous Green Alga Reveals Evolutionary Causalities and Consequences of Phago-Mixotrophic Mode of Nutrition.</title>
        <authorList>
            <person name="Burns J.A."/>
            <person name="Paasch A."/>
            <person name="Narechania A."/>
            <person name="Kim E."/>
        </authorList>
    </citation>
    <scope>NUCLEOTIDE SEQUENCE [LARGE SCALE GENOMIC DNA]</scope>
    <source>
        <strain evidence="1 2">PLY_AMNH</strain>
    </source>
</reference>
<gene>
    <name evidence="1" type="ORF">CYMTET_50977</name>
</gene>
<dbReference type="Proteomes" id="UP001190700">
    <property type="component" value="Unassembled WGS sequence"/>
</dbReference>